<evidence type="ECO:0000256" key="2">
    <source>
        <dbReference type="SAM" id="MobiDB-lite"/>
    </source>
</evidence>
<dbReference type="GO" id="GO:0071949">
    <property type="term" value="F:FAD binding"/>
    <property type="evidence" value="ECO:0007669"/>
    <property type="project" value="InterPro"/>
</dbReference>
<dbReference type="InterPro" id="IPR036188">
    <property type="entry name" value="FAD/NAD-bd_sf"/>
</dbReference>
<dbReference type="SUPFAM" id="SSF51905">
    <property type="entry name" value="FAD/NAD(P)-binding domain"/>
    <property type="match status" value="1"/>
</dbReference>
<dbReference type="EMBL" id="BONZ01000118">
    <property type="protein sequence ID" value="GIH21171.1"/>
    <property type="molecule type" value="Genomic_DNA"/>
</dbReference>
<sequence>MLGVHRTRVAVIDPHVAPYPRPRAAALDAEVMRILVRVPGLADVGKWAVGVRRSRVLGPDHRPLFTVDIPDGRPGPLPGALIDQPGLEKALRAGLSILSNVELRTGRSVVAVEQDDDHVDVTLDNGDRVRARWLVGCDGASSTVRTLLGVPYEGVSFPEPWLVVDATINGNVDAVPTLSYVLDPRRPLVTMSRPGAYRWEWMMLPGEDPARMVDEAIVRELVGAWVDPDTIRVQRAAVFTFHARAASQWRRGRVLLAGDAAHSMPPFVGQGLGSGIRDAANLAWRLAEVVQGLDGNALLDGYEYERAPDVRAMTTMALRTGRVVQTRNRVSSALLRAVLRTAGAVPGVELSVGRRAQPARRLPRGTAGPHPGAGRLLPDARVRIPSGDVVRLDDLVDNRWAVIGYGGDPRIHLDAGTREWAVARRAVILAIATPGQQTTAEAGCTVIERVDGALPAPRRPAVTIVRPDRFLHGTIPAPLNAARRASTESGAR</sequence>
<name>A0A8J3R6Z5_9ACTN</name>
<reference evidence="4" key="1">
    <citation type="submission" date="2021-01" db="EMBL/GenBank/DDBJ databases">
        <title>Whole genome shotgun sequence of Rugosimonospora africana NBRC 104875.</title>
        <authorList>
            <person name="Komaki H."/>
            <person name="Tamura T."/>
        </authorList>
    </citation>
    <scope>NUCLEOTIDE SEQUENCE</scope>
    <source>
        <strain evidence="4">NBRC 104875</strain>
    </source>
</reference>
<feature type="domain" description="FAD-binding" evidence="3">
    <location>
        <begin position="8"/>
        <end position="315"/>
    </location>
</feature>
<organism evidence="4 5">
    <name type="scientific">Rugosimonospora africana</name>
    <dbReference type="NCBI Taxonomy" id="556532"/>
    <lineage>
        <taxon>Bacteria</taxon>
        <taxon>Bacillati</taxon>
        <taxon>Actinomycetota</taxon>
        <taxon>Actinomycetes</taxon>
        <taxon>Micromonosporales</taxon>
        <taxon>Micromonosporaceae</taxon>
        <taxon>Rugosimonospora</taxon>
    </lineage>
</organism>
<gene>
    <name evidence="4" type="primary">mhpA_3</name>
    <name evidence="4" type="ORF">Raf01_93430</name>
</gene>
<evidence type="ECO:0000259" key="3">
    <source>
        <dbReference type="Pfam" id="PF01494"/>
    </source>
</evidence>
<keyword evidence="5" id="KW-1185">Reference proteome</keyword>
<dbReference type="GO" id="GO:0019622">
    <property type="term" value="P:3-(3-hydroxy)phenylpropionate catabolic process"/>
    <property type="evidence" value="ECO:0007669"/>
    <property type="project" value="TreeGrafter"/>
</dbReference>
<dbReference type="GO" id="GO:0008688">
    <property type="term" value="F:3-(3-hydroxyphenyl)propionate hydroxylase activity"/>
    <property type="evidence" value="ECO:0007669"/>
    <property type="project" value="TreeGrafter"/>
</dbReference>
<dbReference type="InterPro" id="IPR050631">
    <property type="entry name" value="PheA/TfdB_FAD_monoxygenase"/>
</dbReference>
<dbReference type="AlphaFoldDB" id="A0A8J3R6Z5"/>
<dbReference type="Gene3D" id="3.30.70.2450">
    <property type="match status" value="1"/>
</dbReference>
<dbReference type="PANTHER" id="PTHR43476">
    <property type="entry name" value="3-(3-HYDROXY-PHENYL)PROPIONATE/3-HYDROXYCINNAMIC ACID HYDROXYLASE"/>
    <property type="match status" value="1"/>
</dbReference>
<dbReference type="Proteomes" id="UP000642748">
    <property type="component" value="Unassembled WGS sequence"/>
</dbReference>
<evidence type="ECO:0000313" key="4">
    <source>
        <dbReference type="EMBL" id="GIH21171.1"/>
    </source>
</evidence>
<evidence type="ECO:0000313" key="5">
    <source>
        <dbReference type="Proteomes" id="UP000642748"/>
    </source>
</evidence>
<proteinExistence type="predicted"/>
<evidence type="ECO:0000256" key="1">
    <source>
        <dbReference type="ARBA" id="ARBA00023002"/>
    </source>
</evidence>
<dbReference type="Gene3D" id="3.50.50.60">
    <property type="entry name" value="FAD/NAD(P)-binding domain"/>
    <property type="match status" value="1"/>
</dbReference>
<keyword evidence="1" id="KW-0560">Oxidoreductase</keyword>
<dbReference type="InterPro" id="IPR002938">
    <property type="entry name" value="FAD-bd"/>
</dbReference>
<feature type="region of interest" description="Disordered" evidence="2">
    <location>
        <begin position="355"/>
        <end position="378"/>
    </location>
</feature>
<accession>A0A8J3R6Z5</accession>
<dbReference type="PANTHER" id="PTHR43476:SF3">
    <property type="entry name" value="FAD-BINDING MONOOXYGENASE"/>
    <property type="match status" value="1"/>
</dbReference>
<protein>
    <submittedName>
        <fullName evidence="4">3-(3-hydroxyphenyl)propionate hydroxylase</fullName>
    </submittedName>
</protein>
<comment type="caution">
    <text evidence="4">The sequence shown here is derived from an EMBL/GenBank/DDBJ whole genome shotgun (WGS) entry which is preliminary data.</text>
</comment>
<dbReference type="PRINTS" id="PR00420">
    <property type="entry name" value="RNGMNOXGNASE"/>
</dbReference>
<dbReference type="Pfam" id="PF01494">
    <property type="entry name" value="FAD_binding_3"/>
    <property type="match status" value="1"/>
</dbReference>